<dbReference type="EMBL" id="CP037864">
    <property type="protein sequence ID" value="QBM22951.1"/>
    <property type="molecule type" value="Genomic_DNA"/>
</dbReference>
<sequence length="81" mass="8844">MHEKLLTFTVTIPAPENFTGRVLVSVEKGTALGTYVLRKNEFTTTVESFFESAKMAGAQIIYPDNKSTLAEKMGKIGGHHG</sequence>
<dbReference type="RefSeq" id="WP_133086203.1">
    <property type="nucleotide sequence ID" value="NZ_CP037864.1"/>
</dbReference>
<name>A0A4P6WPV0_9ENTR</name>
<gene>
    <name evidence="1" type="ORF">E1B03_11130</name>
</gene>
<protein>
    <submittedName>
        <fullName evidence="1">Uncharacterized protein</fullName>
    </submittedName>
</protein>
<dbReference type="Proteomes" id="UP000293850">
    <property type="component" value="Chromosome"/>
</dbReference>
<evidence type="ECO:0000313" key="2">
    <source>
        <dbReference type="Proteomes" id="UP000293850"/>
    </source>
</evidence>
<accession>A0A4P6WPV0</accession>
<organism evidence="1 2">
    <name type="scientific">Citrobacter arsenatis</name>
    <dbReference type="NCBI Taxonomy" id="2546350"/>
    <lineage>
        <taxon>Bacteria</taxon>
        <taxon>Pseudomonadati</taxon>
        <taxon>Pseudomonadota</taxon>
        <taxon>Gammaproteobacteria</taxon>
        <taxon>Enterobacterales</taxon>
        <taxon>Enterobacteriaceae</taxon>
        <taxon>Citrobacter</taxon>
    </lineage>
</organism>
<keyword evidence="2" id="KW-1185">Reference proteome</keyword>
<dbReference type="KEGG" id="cars:E1B03_11130"/>
<evidence type="ECO:0000313" key="1">
    <source>
        <dbReference type="EMBL" id="QBM22951.1"/>
    </source>
</evidence>
<proteinExistence type="predicted"/>
<reference evidence="1 2" key="1">
    <citation type="submission" date="2019-03" db="EMBL/GenBank/DDBJ databases">
        <title>Complete genome sequence of an arsenate-respiring bacteria, Citrobacter sp. LY-1.</title>
        <authorList>
            <person name="Wang H."/>
            <person name="Liu Y."/>
            <person name="Li Q."/>
            <person name="Huang J."/>
        </authorList>
    </citation>
    <scope>NUCLEOTIDE SEQUENCE [LARGE SCALE GENOMIC DNA]</scope>
    <source>
        <strain evidence="1 2">LY-1</strain>
    </source>
</reference>
<dbReference type="AlphaFoldDB" id="A0A4P6WPV0"/>